<dbReference type="InterPro" id="IPR052743">
    <property type="entry name" value="Glutaminase_GtaA"/>
</dbReference>
<comment type="caution">
    <text evidence="3">The sequence shown here is derived from an EMBL/GenBank/DDBJ whole genome shotgun (WGS) entry which is preliminary data.</text>
</comment>
<dbReference type="GO" id="GO:0005975">
    <property type="term" value="P:carbohydrate metabolic process"/>
    <property type="evidence" value="ECO:0007669"/>
    <property type="project" value="InterPro"/>
</dbReference>
<dbReference type="PANTHER" id="PTHR31987">
    <property type="entry name" value="GLUTAMINASE A-RELATED"/>
    <property type="match status" value="1"/>
</dbReference>
<gene>
    <name evidence="3" type="ORF">MAM_08252</name>
</gene>
<reference evidence="3 4" key="1">
    <citation type="journal article" date="2014" name="Proc. Natl. Acad. Sci. U.S.A.">
        <title>Trajectory and genomic determinants of fungal-pathogen speciation and host adaptation.</title>
        <authorList>
            <person name="Hu X."/>
            <person name="Xiao G."/>
            <person name="Zheng P."/>
            <person name="Shang Y."/>
            <person name="Su Y."/>
            <person name="Zhang X."/>
            <person name="Liu X."/>
            <person name="Zhan S."/>
            <person name="St Leger R.J."/>
            <person name="Wang C."/>
        </authorList>
    </citation>
    <scope>NUCLEOTIDE SEQUENCE [LARGE SCALE GENOMIC DNA]</scope>
    <source>
        <strain evidence="3 4">ARSEF 1941</strain>
    </source>
</reference>
<name>A0A0B2WK93_METAS</name>
<feature type="domain" description="Glutaminase A N-terminal" evidence="2">
    <location>
        <begin position="148"/>
        <end position="380"/>
    </location>
</feature>
<dbReference type="AlphaFoldDB" id="A0A0B2WK93"/>
<organism evidence="3 4">
    <name type="scientific">Metarhizium album (strain ARSEF 1941)</name>
    <dbReference type="NCBI Taxonomy" id="1081103"/>
    <lineage>
        <taxon>Eukaryota</taxon>
        <taxon>Fungi</taxon>
        <taxon>Dikarya</taxon>
        <taxon>Ascomycota</taxon>
        <taxon>Pezizomycotina</taxon>
        <taxon>Sordariomycetes</taxon>
        <taxon>Hypocreomycetidae</taxon>
        <taxon>Hypocreales</taxon>
        <taxon>Clavicipitaceae</taxon>
        <taxon>Metarhizium</taxon>
    </lineage>
</organism>
<evidence type="ECO:0000313" key="3">
    <source>
        <dbReference type="EMBL" id="KHN93892.1"/>
    </source>
</evidence>
<dbReference type="PANTHER" id="PTHR31987:SF1">
    <property type="entry name" value="GLUTAMINASE A"/>
    <property type="match status" value="1"/>
</dbReference>
<dbReference type="InterPro" id="IPR008928">
    <property type="entry name" value="6-hairpin_glycosidase_sf"/>
</dbReference>
<dbReference type="InterPro" id="IPR032514">
    <property type="entry name" value="GtaA_central"/>
</dbReference>
<dbReference type="Proteomes" id="UP000030816">
    <property type="component" value="Unassembled WGS sequence"/>
</dbReference>
<dbReference type="HOGENOM" id="CLU_008020_1_0_1"/>
<accession>A0A0B2WK93</accession>
<dbReference type="EMBL" id="AZHE01000048">
    <property type="protein sequence ID" value="KHN93892.1"/>
    <property type="molecule type" value="Genomic_DNA"/>
</dbReference>
<dbReference type="GeneID" id="63742707"/>
<proteinExistence type="predicted"/>
<feature type="domain" description="Glutaminase A central" evidence="1">
    <location>
        <begin position="386"/>
        <end position="727"/>
    </location>
</feature>
<dbReference type="InterPro" id="IPR033433">
    <property type="entry name" value="GtaA_N"/>
</dbReference>
<dbReference type="SUPFAM" id="SSF48208">
    <property type="entry name" value="Six-hairpin glycosidases"/>
    <property type="match status" value="1"/>
</dbReference>
<dbReference type="OrthoDB" id="431715at2759"/>
<sequence length="731" mass="81628">MFLPSASINTTGEDLIEVVVDTPWLSTIYSPGLQNSLTRIPGVMKFVKFASAAVLAAIGGQVGADSTFTPARPPAVPLAVRSPYLNVWLNGQENGPHGVLPGQWPRFWATGIQGWQGFIKVDGQVYNWMGGAPGAPNVDQLSLEYTSTRSIFHMSAGGLVDLIVEFLSPVYPQDLRRQSIPFSYIKVAVKSRDGKSHSVQVYSDVSGEWASGDGGAVVQWETSSNAGVRSHKFWKQKQTVFQEDGENAAWGNWYWSTGDQPGVSYKIGADVDVRGQFLKSGSLDNQVDDEFRAVADRWPVFALSRDLGNVRGSWARTLFTIGVAQRDSIQWVGQAADPQAVPSLWTSYFGDESDLVSFFYHDYDDATHAANRLDLRIQRDSVAAAGQDYATITTLAVRQTFGALAYTGTRSNPLIFLKEISSNSDIQTVDVIFPAFPILLYMNPNLLKYLLEPLLINDRYHYPNNWAQHDLGRFPRALGYPAGNDEPMPLEECGNMIIMMLAYSQWKHDDKYLSDNWDLLAKWAQYMIEDAKIPASQLSTDDFAGHLANQTNLAIKGIIALQAMSQVATRAGFRDQSSRYSALAEDYLQFWTQHGVNADAGHTMLQYDNKDSYGLLYNIYPDKLLDLNFIPQEIYDMQSDFYLKTQKRYGVILDTRNVWTKVDWEMFAAAVAKPKTQRMFISKIATWINETPTWRAFTDLYDVNTGGYPSGIQFTARPVVGGVFSLLALNK</sequence>
<protein>
    <submittedName>
        <fullName evidence="3">Glutaminase GtaA</fullName>
    </submittedName>
</protein>
<evidence type="ECO:0000313" key="4">
    <source>
        <dbReference type="Proteomes" id="UP000030816"/>
    </source>
</evidence>
<dbReference type="STRING" id="1081103.A0A0B2WK93"/>
<evidence type="ECO:0000259" key="1">
    <source>
        <dbReference type="Pfam" id="PF16335"/>
    </source>
</evidence>
<dbReference type="RefSeq" id="XP_040674958.1">
    <property type="nucleotide sequence ID" value="XM_040827050.1"/>
</dbReference>
<dbReference type="Pfam" id="PF16335">
    <property type="entry name" value="GtaA_6_Hairpin"/>
    <property type="match status" value="1"/>
</dbReference>
<keyword evidence="4" id="KW-1185">Reference proteome</keyword>
<evidence type="ECO:0000259" key="2">
    <source>
        <dbReference type="Pfam" id="PF17168"/>
    </source>
</evidence>
<dbReference type="Pfam" id="PF17168">
    <property type="entry name" value="DUF5127"/>
    <property type="match status" value="1"/>
</dbReference>